<keyword evidence="3" id="KW-1185">Reference proteome</keyword>
<proteinExistence type="predicted"/>
<evidence type="ECO:0000313" key="3">
    <source>
        <dbReference type="Proteomes" id="UP000642488"/>
    </source>
</evidence>
<evidence type="ECO:0000313" key="2">
    <source>
        <dbReference type="EMBL" id="MBJ3764332.1"/>
    </source>
</evidence>
<dbReference type="Proteomes" id="UP000642488">
    <property type="component" value="Unassembled WGS sequence"/>
</dbReference>
<reference evidence="2" key="1">
    <citation type="submission" date="2020-12" db="EMBL/GenBank/DDBJ databases">
        <title>Bacterial taxonomy.</title>
        <authorList>
            <person name="Pan X."/>
        </authorList>
    </citation>
    <scope>NUCLEOTIDE SEQUENCE</scope>
    <source>
        <strain evidence="2">KCTC 52957</strain>
    </source>
</reference>
<dbReference type="EMBL" id="JAEKPD010000022">
    <property type="protein sequence ID" value="MBJ3764332.1"/>
    <property type="molecule type" value="Genomic_DNA"/>
</dbReference>
<sequence length="93" mass="10897">MEKYKWLGELFDNLDDLYRYAQFAGLENLKHKIDGARQAALADMHRLKVMDGITLPYESTRYRDRDETQTPQDSKRTSNIKSIVFSREGVLLN</sequence>
<dbReference type="RefSeq" id="WP_198917506.1">
    <property type="nucleotide sequence ID" value="NZ_JAEKPD010000022.1"/>
</dbReference>
<feature type="compositionally biased region" description="Basic and acidic residues" evidence="1">
    <location>
        <begin position="60"/>
        <end position="76"/>
    </location>
</feature>
<comment type="caution">
    <text evidence="2">The sequence shown here is derived from an EMBL/GenBank/DDBJ whole genome shotgun (WGS) entry which is preliminary data.</text>
</comment>
<dbReference type="AlphaFoldDB" id="A0A934IH83"/>
<name>A0A934IH83_9RHOB</name>
<gene>
    <name evidence="2" type="ORF">ILP92_16445</name>
</gene>
<protein>
    <submittedName>
        <fullName evidence="2">Uncharacterized protein</fullName>
    </submittedName>
</protein>
<evidence type="ECO:0000256" key="1">
    <source>
        <dbReference type="SAM" id="MobiDB-lite"/>
    </source>
</evidence>
<feature type="region of interest" description="Disordered" evidence="1">
    <location>
        <begin position="60"/>
        <end position="79"/>
    </location>
</feature>
<accession>A0A934IH83</accession>
<organism evidence="2 3">
    <name type="scientific">Palleronia pontilimi</name>
    <dbReference type="NCBI Taxonomy" id="1964209"/>
    <lineage>
        <taxon>Bacteria</taxon>
        <taxon>Pseudomonadati</taxon>
        <taxon>Pseudomonadota</taxon>
        <taxon>Alphaproteobacteria</taxon>
        <taxon>Rhodobacterales</taxon>
        <taxon>Roseobacteraceae</taxon>
        <taxon>Palleronia</taxon>
    </lineage>
</organism>